<dbReference type="EMBL" id="AHEA01000053">
    <property type="protein sequence ID" value="EJQ72327.1"/>
    <property type="molecule type" value="Genomic_DNA"/>
</dbReference>
<dbReference type="Proteomes" id="UP000006977">
    <property type="component" value="Unassembled WGS sequence"/>
</dbReference>
<dbReference type="AlphaFoldDB" id="J8CYG6"/>
<reference evidence="1 2" key="1">
    <citation type="submission" date="2012-04" db="EMBL/GenBank/DDBJ databases">
        <title>The Genome Sequence of Bacillus cereus HuA4-10.</title>
        <authorList>
            <consortium name="The Broad Institute Genome Sequencing Platform"/>
            <consortium name="The Broad Institute Genome Sequencing Center for Infectious Disease"/>
            <person name="Feldgarden M."/>
            <person name="Van der Auwera G.A."/>
            <person name="Mahillon J."/>
            <person name="Duprez V."/>
            <person name="Timmery S."/>
            <person name="Mattelet C."/>
            <person name="Dierick K."/>
            <person name="Sun M."/>
            <person name="Yu Z."/>
            <person name="Zhu L."/>
            <person name="Hu X."/>
            <person name="Shank E.B."/>
            <person name="Swiecicka I."/>
            <person name="Hansen B.M."/>
            <person name="Andrup L."/>
            <person name="Young S.K."/>
            <person name="Zeng Q."/>
            <person name="Gargeya S."/>
            <person name="Fitzgerald M."/>
            <person name="Haas B."/>
            <person name="Abouelleil A."/>
            <person name="Alvarado L."/>
            <person name="Arachchi H.M."/>
            <person name="Berlin A."/>
            <person name="Chapman S.B."/>
            <person name="Goldberg J."/>
            <person name="Griggs A."/>
            <person name="Gujja S."/>
            <person name="Hansen M."/>
            <person name="Howarth C."/>
            <person name="Imamovic A."/>
            <person name="Larimer J."/>
            <person name="McCowen C."/>
            <person name="Montmayeur A."/>
            <person name="Murphy C."/>
            <person name="Neiman D."/>
            <person name="Pearson M."/>
            <person name="Priest M."/>
            <person name="Roberts A."/>
            <person name="Saif S."/>
            <person name="Shea T."/>
            <person name="Sisk P."/>
            <person name="Sykes S."/>
            <person name="Wortman J."/>
            <person name="Nusbaum C."/>
            <person name="Birren B."/>
        </authorList>
    </citation>
    <scope>NUCLEOTIDE SEQUENCE [LARGE SCALE GENOMIC DNA]</scope>
    <source>
        <strain evidence="1 2">HuA4-10</strain>
    </source>
</reference>
<dbReference type="HOGENOM" id="CLU_3164454_0_0_9"/>
<protein>
    <submittedName>
        <fullName evidence="1">Oligo-1,6-glucosidase 1</fullName>
    </submittedName>
</protein>
<sequence length="47" mass="5511">MKTVANSPYFVMIVLRKRLHKKRDAKGESYYEENMVERSSCLSNLST</sequence>
<organism evidence="1 2">
    <name type="scientific">Bacillus cereus HuA4-10</name>
    <dbReference type="NCBI Taxonomy" id="1053206"/>
    <lineage>
        <taxon>Bacteria</taxon>
        <taxon>Bacillati</taxon>
        <taxon>Bacillota</taxon>
        <taxon>Bacilli</taxon>
        <taxon>Bacillales</taxon>
        <taxon>Bacillaceae</taxon>
        <taxon>Bacillus</taxon>
        <taxon>Bacillus cereus group</taxon>
    </lineage>
</organism>
<evidence type="ECO:0000313" key="1">
    <source>
        <dbReference type="EMBL" id="EJQ72327.1"/>
    </source>
</evidence>
<name>J8CYG6_BACCE</name>
<gene>
    <name evidence="1" type="ORF">IGC_05328</name>
</gene>
<comment type="caution">
    <text evidence="1">The sequence shown here is derived from an EMBL/GenBank/DDBJ whole genome shotgun (WGS) entry which is preliminary data.</text>
</comment>
<proteinExistence type="predicted"/>
<accession>J8CYG6</accession>
<evidence type="ECO:0000313" key="2">
    <source>
        <dbReference type="Proteomes" id="UP000006977"/>
    </source>
</evidence>